<dbReference type="EC" id="4.3.3.7" evidence="4 12"/>
<organism evidence="16 17">
    <name type="scientific">Heliophilum fasciatum</name>
    <dbReference type="NCBI Taxonomy" id="35700"/>
    <lineage>
        <taxon>Bacteria</taxon>
        <taxon>Bacillati</taxon>
        <taxon>Bacillota</taxon>
        <taxon>Clostridia</taxon>
        <taxon>Eubacteriales</taxon>
        <taxon>Heliobacteriaceae</taxon>
        <taxon>Heliophilum</taxon>
    </lineage>
</organism>
<comment type="subunit">
    <text evidence="12">Homotetramer; dimer of dimers.</text>
</comment>
<dbReference type="HAMAP" id="MF_00418">
    <property type="entry name" value="DapA"/>
    <property type="match status" value="1"/>
</dbReference>
<evidence type="ECO:0000256" key="2">
    <source>
        <dbReference type="ARBA" id="ARBA00005120"/>
    </source>
</evidence>
<dbReference type="PRINTS" id="PR00146">
    <property type="entry name" value="DHPICSNTHASE"/>
</dbReference>
<dbReference type="Proteomes" id="UP000294813">
    <property type="component" value="Unassembled WGS sequence"/>
</dbReference>
<evidence type="ECO:0000256" key="1">
    <source>
        <dbReference type="ARBA" id="ARBA00003294"/>
    </source>
</evidence>
<reference evidence="16 17" key="1">
    <citation type="submission" date="2019-03" db="EMBL/GenBank/DDBJ databases">
        <title>Genomic Encyclopedia of Type Strains, Phase IV (KMG-IV): sequencing the most valuable type-strain genomes for metagenomic binning, comparative biology and taxonomic classification.</title>
        <authorList>
            <person name="Goeker M."/>
        </authorList>
    </citation>
    <scope>NUCLEOTIDE SEQUENCE [LARGE SCALE GENOMIC DNA]</scope>
    <source>
        <strain evidence="16 17">DSM 11170</strain>
    </source>
</reference>
<evidence type="ECO:0000256" key="9">
    <source>
        <dbReference type="ARBA" id="ARBA00023239"/>
    </source>
</evidence>
<dbReference type="SUPFAM" id="SSF51569">
    <property type="entry name" value="Aldolase"/>
    <property type="match status" value="1"/>
</dbReference>
<dbReference type="PANTHER" id="PTHR12128">
    <property type="entry name" value="DIHYDRODIPICOLINATE SYNTHASE"/>
    <property type="match status" value="1"/>
</dbReference>
<comment type="catalytic activity">
    <reaction evidence="11 12">
        <text>L-aspartate 4-semialdehyde + pyruvate = (2S,4S)-4-hydroxy-2,3,4,5-tetrahydrodipicolinate + H2O + H(+)</text>
        <dbReference type="Rhea" id="RHEA:34171"/>
        <dbReference type="ChEBI" id="CHEBI:15361"/>
        <dbReference type="ChEBI" id="CHEBI:15377"/>
        <dbReference type="ChEBI" id="CHEBI:15378"/>
        <dbReference type="ChEBI" id="CHEBI:67139"/>
        <dbReference type="ChEBI" id="CHEBI:537519"/>
        <dbReference type="EC" id="4.3.3.7"/>
    </reaction>
</comment>
<keyword evidence="5 12" id="KW-0963">Cytoplasm</keyword>
<dbReference type="RefSeq" id="WP_131919017.1">
    <property type="nucleotide sequence ID" value="NZ_JAOQNU010000009.1"/>
</dbReference>
<evidence type="ECO:0000256" key="13">
    <source>
        <dbReference type="PIRNR" id="PIRNR001365"/>
    </source>
</evidence>
<feature type="binding site" evidence="12 15">
    <location>
        <position position="204"/>
    </location>
    <ligand>
        <name>pyruvate</name>
        <dbReference type="ChEBI" id="CHEBI:15361"/>
    </ligand>
</feature>
<evidence type="ECO:0000256" key="5">
    <source>
        <dbReference type="ARBA" id="ARBA00022490"/>
    </source>
</evidence>
<proteinExistence type="inferred from homology"/>
<evidence type="ECO:0000256" key="14">
    <source>
        <dbReference type="PIRSR" id="PIRSR001365-1"/>
    </source>
</evidence>
<keyword evidence="8 12" id="KW-0457">Lysine biosynthesis</keyword>
<dbReference type="InterPro" id="IPR005263">
    <property type="entry name" value="DapA"/>
</dbReference>
<dbReference type="GO" id="GO:0005829">
    <property type="term" value="C:cytosol"/>
    <property type="evidence" value="ECO:0007669"/>
    <property type="project" value="TreeGrafter"/>
</dbReference>
<gene>
    <name evidence="12" type="primary">dapA</name>
    <name evidence="16" type="ORF">EDD73_10992</name>
</gene>
<keyword evidence="7 12" id="KW-0220">Diaminopimelate biosynthesis</keyword>
<feature type="site" description="Part of a proton relay during catalysis" evidence="12">
    <location>
        <position position="108"/>
    </location>
</feature>
<dbReference type="InterPro" id="IPR013785">
    <property type="entry name" value="Aldolase_TIM"/>
</dbReference>
<evidence type="ECO:0000313" key="16">
    <source>
        <dbReference type="EMBL" id="TCP64550.1"/>
    </source>
</evidence>
<feature type="site" description="Part of a proton relay during catalysis" evidence="12">
    <location>
        <position position="45"/>
    </location>
</feature>
<dbReference type="EMBL" id="SLXT01000009">
    <property type="protein sequence ID" value="TCP64550.1"/>
    <property type="molecule type" value="Genomic_DNA"/>
</dbReference>
<dbReference type="CDD" id="cd00950">
    <property type="entry name" value="DHDPS"/>
    <property type="match status" value="1"/>
</dbReference>
<evidence type="ECO:0000256" key="15">
    <source>
        <dbReference type="PIRSR" id="PIRSR001365-2"/>
    </source>
</evidence>
<dbReference type="PROSITE" id="PS00665">
    <property type="entry name" value="DHDPS_1"/>
    <property type="match status" value="1"/>
</dbReference>
<evidence type="ECO:0000313" key="17">
    <source>
        <dbReference type="Proteomes" id="UP000294813"/>
    </source>
</evidence>
<dbReference type="InterPro" id="IPR020624">
    <property type="entry name" value="Schiff_base-form_aldolases_CS"/>
</dbReference>
<accession>A0A4R2RKX7</accession>
<dbReference type="Gene3D" id="3.20.20.70">
    <property type="entry name" value="Aldolase class I"/>
    <property type="match status" value="1"/>
</dbReference>
<keyword evidence="6 12" id="KW-0028">Amino-acid biosynthesis</keyword>
<feature type="active site" description="Proton donor/acceptor" evidence="12 14">
    <location>
        <position position="134"/>
    </location>
</feature>
<feature type="binding site" evidence="12 15">
    <location>
        <position position="46"/>
    </location>
    <ligand>
        <name>pyruvate</name>
        <dbReference type="ChEBI" id="CHEBI:15361"/>
    </ligand>
</feature>
<keyword evidence="10 12" id="KW-0704">Schiff base</keyword>
<dbReference type="Pfam" id="PF00701">
    <property type="entry name" value="DHDPS"/>
    <property type="match status" value="1"/>
</dbReference>
<dbReference type="InterPro" id="IPR002220">
    <property type="entry name" value="DapA-like"/>
</dbReference>
<dbReference type="UniPathway" id="UPA00034">
    <property type="reaction ID" value="UER00017"/>
</dbReference>
<evidence type="ECO:0000256" key="4">
    <source>
        <dbReference type="ARBA" id="ARBA00012086"/>
    </source>
</evidence>
<feature type="active site" description="Schiff-base intermediate with substrate" evidence="12 14">
    <location>
        <position position="162"/>
    </location>
</feature>
<dbReference type="PANTHER" id="PTHR12128:SF66">
    <property type="entry name" value="4-HYDROXY-2-OXOGLUTARATE ALDOLASE, MITOCHONDRIAL"/>
    <property type="match status" value="1"/>
</dbReference>
<sequence length="292" mass="31083">MDFGRLITAMVTPFTASLEVDYHRAQELANHLVDNGSDGIVVAGTTGESPTLSKTEKIKLFAAVMEAVGHRATVIAGTGSNDTLSSIALSKEAEAVGVHGLLLVGPYYNKPTQEGYYRHFAAIAQATKLPIMLYNVPGRTGSNILPSTIKRLAALDNIVATKEAAGNMDQFSELVASLPDDFRVYSGDDGLTLPLLSVGGYGIVSVAGHLVGRGIKAMIDAYVQGRVQEAAQLHCQLFPMFKGLFQTTNPIGVKEAMNMTGFSVGGFRLPLVGAEPEQREALRNLLAGYNLI</sequence>
<keyword evidence="9 12" id="KW-0456">Lyase</keyword>
<dbReference type="NCBIfam" id="TIGR00674">
    <property type="entry name" value="dapA"/>
    <property type="match status" value="1"/>
</dbReference>
<keyword evidence="17" id="KW-1185">Reference proteome</keyword>
<evidence type="ECO:0000256" key="8">
    <source>
        <dbReference type="ARBA" id="ARBA00023154"/>
    </source>
</evidence>
<comment type="pathway">
    <text evidence="2 12">Amino-acid biosynthesis; L-lysine biosynthesis via DAP pathway; (S)-tetrahydrodipicolinate from L-aspartate: step 3/4.</text>
</comment>
<comment type="similarity">
    <text evidence="3 12 13">Belongs to the DapA family.</text>
</comment>
<name>A0A4R2RKX7_9FIRM</name>
<comment type="function">
    <text evidence="1 12">Catalyzes the condensation of (S)-aspartate-beta-semialdehyde [(S)-ASA] and pyruvate to 4-hydroxy-tetrahydrodipicolinate (HTPA).</text>
</comment>
<evidence type="ECO:0000256" key="11">
    <source>
        <dbReference type="ARBA" id="ARBA00047836"/>
    </source>
</evidence>
<dbReference type="GO" id="GO:0008840">
    <property type="term" value="F:4-hydroxy-tetrahydrodipicolinate synthase activity"/>
    <property type="evidence" value="ECO:0007669"/>
    <property type="project" value="UniProtKB-UniRule"/>
</dbReference>
<dbReference type="SMART" id="SM01130">
    <property type="entry name" value="DHDPS"/>
    <property type="match status" value="1"/>
</dbReference>
<evidence type="ECO:0000256" key="7">
    <source>
        <dbReference type="ARBA" id="ARBA00022915"/>
    </source>
</evidence>
<dbReference type="GO" id="GO:0019877">
    <property type="term" value="P:diaminopimelate biosynthetic process"/>
    <property type="evidence" value="ECO:0007669"/>
    <property type="project" value="UniProtKB-UniRule"/>
</dbReference>
<comment type="subcellular location">
    <subcellularLocation>
        <location evidence="12">Cytoplasm</location>
    </subcellularLocation>
</comment>
<protein>
    <recommendedName>
        <fullName evidence="4 12">4-hydroxy-tetrahydrodipicolinate synthase</fullName>
        <shortName evidence="12">HTPA synthase</shortName>
        <ecNumber evidence="4 12">4.3.3.7</ecNumber>
    </recommendedName>
</protein>
<evidence type="ECO:0000256" key="6">
    <source>
        <dbReference type="ARBA" id="ARBA00022605"/>
    </source>
</evidence>
<comment type="caution">
    <text evidence="16">The sequence shown here is derived from an EMBL/GenBank/DDBJ whole genome shotgun (WGS) entry which is preliminary data.</text>
</comment>
<comment type="caution">
    <text evidence="12">Was originally thought to be a dihydrodipicolinate synthase (DHDPS), catalyzing the condensation of (S)-aspartate-beta-semialdehyde [(S)-ASA] and pyruvate to dihydrodipicolinate (DHDP). However, it was shown in E.coli that the product of the enzymatic reaction is not dihydrodipicolinate but in fact (4S)-4-hydroxy-2,3,4,5-tetrahydro-(2S)-dipicolinic acid (HTPA), and that the consecutive dehydration reaction leading to DHDP is not spontaneous but catalyzed by DapB.</text>
</comment>
<evidence type="ECO:0000256" key="3">
    <source>
        <dbReference type="ARBA" id="ARBA00007592"/>
    </source>
</evidence>
<dbReference type="AlphaFoldDB" id="A0A4R2RKX7"/>
<dbReference type="GO" id="GO:0009089">
    <property type="term" value="P:lysine biosynthetic process via diaminopimelate"/>
    <property type="evidence" value="ECO:0007669"/>
    <property type="project" value="UniProtKB-UniRule"/>
</dbReference>
<dbReference type="OrthoDB" id="9782828at2"/>
<evidence type="ECO:0000256" key="10">
    <source>
        <dbReference type="ARBA" id="ARBA00023270"/>
    </source>
</evidence>
<evidence type="ECO:0000256" key="12">
    <source>
        <dbReference type="HAMAP-Rule" id="MF_00418"/>
    </source>
</evidence>
<dbReference type="PIRSF" id="PIRSF001365">
    <property type="entry name" value="DHDPS"/>
    <property type="match status" value="1"/>
</dbReference>